<reference evidence="1" key="1">
    <citation type="submission" date="2023-01" db="EMBL/GenBank/DDBJ databases">
        <authorList>
            <person name="Sprotte S."/>
            <person name="Brinks E."/>
        </authorList>
    </citation>
    <scope>NUCLEOTIDE SEQUENCE</scope>
</reference>
<reference evidence="1" key="2">
    <citation type="journal article" date="2024" name="Heliyon">
        <title>Complete genome sequence of the novel virulent phage PMBT24 infecting Enterocloster bolteae from the human gut.</title>
        <authorList>
            <person name="Sprotte S."/>
            <person name="Brinks E."/>
            <person name="Neve H."/>
            <person name="Franz C.M.A.P."/>
        </authorList>
    </citation>
    <scope>NUCLEOTIDE SEQUENCE</scope>
</reference>
<organism evidence="1">
    <name type="scientific">Enterocloster phage PMBT24</name>
    <dbReference type="NCBI Taxonomy" id="3025413"/>
    <lineage>
        <taxon>Viruses</taxon>
        <taxon>Duplodnaviria</taxon>
        <taxon>Heunggongvirae</taxon>
        <taxon>Uroviricota</taxon>
        <taxon>Caudoviricetes</taxon>
    </lineage>
</organism>
<name>A0AAT9TRA3_9CAUD</name>
<dbReference type="EMBL" id="OQ326496">
    <property type="protein sequence ID" value="WDQ45543.1"/>
    <property type="molecule type" value="Genomic_DNA"/>
</dbReference>
<protein>
    <submittedName>
        <fullName evidence="1">Uncharacterized protein</fullName>
    </submittedName>
</protein>
<evidence type="ECO:0000313" key="1">
    <source>
        <dbReference type="EMBL" id="WDQ45543.1"/>
    </source>
</evidence>
<proteinExistence type="predicted"/>
<sequence length="149" mass="17921">MATSFDVIKDSALIIIRDYKLDKLYQTNQEKFQEYTDGILIKAIPKFIDCIHPLDYNLANREFIGDLTIHEQSILADWFVYVWLETQINDVTQFQLHLTNTDFKHYAEANNLQQKSEYLDRIREKIKQDAVDYQLLYVKEFDFFKDFVY</sequence>
<accession>A0AAT9TRA3</accession>